<comment type="caution">
    <text evidence="1">The sequence shown here is derived from an EMBL/GenBank/DDBJ whole genome shotgun (WGS) entry which is preliminary data.</text>
</comment>
<evidence type="ECO:0000313" key="1">
    <source>
        <dbReference type="EMBL" id="CAK7231611.1"/>
    </source>
</evidence>
<reference evidence="1 2" key="1">
    <citation type="submission" date="2024-01" db="EMBL/GenBank/DDBJ databases">
        <authorList>
            <person name="Allen C."/>
            <person name="Tagirdzhanova G."/>
        </authorList>
    </citation>
    <scope>NUCLEOTIDE SEQUENCE [LARGE SCALE GENOMIC DNA]</scope>
</reference>
<keyword evidence="2" id="KW-1185">Reference proteome</keyword>
<name>A0ABP0CI93_9PEZI</name>
<dbReference type="SUPFAM" id="SSF55729">
    <property type="entry name" value="Acyl-CoA N-acyltransferases (Nat)"/>
    <property type="match status" value="1"/>
</dbReference>
<evidence type="ECO:0000313" key="2">
    <source>
        <dbReference type="Proteomes" id="UP001642405"/>
    </source>
</evidence>
<proteinExistence type="predicted"/>
<sequence length="217" mass="23939">MPPMSQDTSYSVVSATIDDMGTASRLQFEAISPTSPVDQAIYPLGMTDTALAAATATKKRKFYDSNVQYKMVVASYGTDSKESQIVAFARWYIWSEDRAASVWDKPYSFSPEEGLAPADMNFTAAKTVYGTIGAFKGSAIYGRGCGRLLMAEAIHTAKLHGLDDIYLVSTAAAFGWYKEFNFETVDTIPFDLVALTGKEVDEDFRWSNMYLLRTSPV</sequence>
<dbReference type="Gene3D" id="3.40.630.30">
    <property type="match status" value="1"/>
</dbReference>
<accession>A0ABP0CI93</accession>
<organism evidence="1 2">
    <name type="scientific">Sporothrix curviconia</name>
    <dbReference type="NCBI Taxonomy" id="1260050"/>
    <lineage>
        <taxon>Eukaryota</taxon>
        <taxon>Fungi</taxon>
        <taxon>Dikarya</taxon>
        <taxon>Ascomycota</taxon>
        <taxon>Pezizomycotina</taxon>
        <taxon>Sordariomycetes</taxon>
        <taxon>Sordariomycetidae</taxon>
        <taxon>Ophiostomatales</taxon>
        <taxon>Ophiostomataceae</taxon>
        <taxon>Sporothrix</taxon>
    </lineage>
</organism>
<dbReference type="EMBL" id="CAWUHB010000059">
    <property type="protein sequence ID" value="CAK7231611.1"/>
    <property type="molecule type" value="Genomic_DNA"/>
</dbReference>
<evidence type="ECO:0008006" key="3">
    <source>
        <dbReference type="Google" id="ProtNLM"/>
    </source>
</evidence>
<protein>
    <recommendedName>
        <fullName evidence="3">N-acetyltransferase domain-containing protein</fullName>
    </recommendedName>
</protein>
<gene>
    <name evidence="1" type="ORF">SCUCBS95973_007975</name>
</gene>
<dbReference type="Proteomes" id="UP001642405">
    <property type="component" value="Unassembled WGS sequence"/>
</dbReference>
<dbReference type="InterPro" id="IPR016181">
    <property type="entry name" value="Acyl_CoA_acyltransferase"/>
</dbReference>